<dbReference type="PANTHER" id="PTHR43046:SF16">
    <property type="entry name" value="ADP-RIBOSE PYROPHOSPHATASE YJHB-RELATED"/>
    <property type="match status" value="1"/>
</dbReference>
<dbReference type="InterPro" id="IPR015797">
    <property type="entry name" value="NUDIX_hydrolase-like_dom_sf"/>
</dbReference>
<dbReference type="Gene3D" id="3.90.79.10">
    <property type="entry name" value="Nucleoside Triphosphate Pyrophosphohydrolase"/>
    <property type="match status" value="1"/>
</dbReference>
<feature type="domain" description="Nudix hydrolase" evidence="3">
    <location>
        <begin position="5"/>
        <end position="134"/>
    </location>
</feature>
<accession>A0A410WVP1</accession>
<name>A0A410WVP1_9BACL</name>
<dbReference type="PROSITE" id="PS00893">
    <property type="entry name" value="NUDIX_BOX"/>
    <property type="match status" value="1"/>
</dbReference>
<evidence type="ECO:0000313" key="4">
    <source>
        <dbReference type="EMBL" id="MCY9594291.1"/>
    </source>
</evidence>
<dbReference type="CDD" id="cd04683">
    <property type="entry name" value="NUDIX_Hydrolase"/>
    <property type="match status" value="1"/>
</dbReference>
<dbReference type="PROSITE" id="PS51462">
    <property type="entry name" value="NUDIX"/>
    <property type="match status" value="1"/>
</dbReference>
<dbReference type="AlphaFoldDB" id="A0A410WVP1"/>
<dbReference type="GO" id="GO:0016787">
    <property type="term" value="F:hydrolase activity"/>
    <property type="evidence" value="ECO:0007669"/>
    <property type="project" value="UniProtKB-KW"/>
</dbReference>
<dbReference type="InterPro" id="IPR000086">
    <property type="entry name" value="NUDIX_hydrolase_dom"/>
</dbReference>
<evidence type="ECO:0000313" key="5">
    <source>
        <dbReference type="EMBL" id="QAV18455.1"/>
    </source>
</evidence>
<dbReference type="KEGG" id="pchi:PC41400_12530"/>
<evidence type="ECO:0000313" key="6">
    <source>
        <dbReference type="Proteomes" id="UP000288943"/>
    </source>
</evidence>
<evidence type="ECO:0000313" key="7">
    <source>
        <dbReference type="Proteomes" id="UP001527202"/>
    </source>
</evidence>
<protein>
    <submittedName>
        <fullName evidence="5">NUDIX domain-containing protein</fullName>
    </submittedName>
</protein>
<dbReference type="OrthoDB" id="21342at2"/>
<gene>
    <name evidence="4" type="ORF">M5X16_00660</name>
    <name evidence="5" type="ORF">PC41400_12530</name>
</gene>
<keyword evidence="7" id="KW-1185">Reference proteome</keyword>
<sequence length="152" mass="17306">MRTPIFYGSVHVFLSRNGETLLLKRKNTGFMDGKWSVVAGRIDGGEEVKAAAVREAKEEAGIDIRPEDLEITGIMHRKNTNSEWIDFFLRARGWQGEIGNMEPHKCEELRWFPEDALPADMVPYVREALLNRQESLWFDSFGWAGVPVQAAP</sequence>
<comment type="cofactor">
    <cofactor evidence="1">
        <name>Mg(2+)</name>
        <dbReference type="ChEBI" id="CHEBI:18420"/>
    </cofactor>
</comment>
<dbReference type="PANTHER" id="PTHR43046">
    <property type="entry name" value="GDP-MANNOSE MANNOSYL HYDROLASE"/>
    <property type="match status" value="1"/>
</dbReference>
<dbReference type="Pfam" id="PF00293">
    <property type="entry name" value="NUDIX"/>
    <property type="match status" value="1"/>
</dbReference>
<dbReference type="Proteomes" id="UP001527202">
    <property type="component" value="Unassembled WGS sequence"/>
</dbReference>
<dbReference type="EMBL" id="CP026520">
    <property type="protein sequence ID" value="QAV18455.1"/>
    <property type="molecule type" value="Genomic_DNA"/>
</dbReference>
<dbReference type="RefSeq" id="WP_042228250.1">
    <property type="nucleotide sequence ID" value="NZ_CP026520.1"/>
</dbReference>
<proteinExistence type="predicted"/>
<keyword evidence="2" id="KW-0378">Hydrolase</keyword>
<organism evidence="5 6">
    <name type="scientific">Paenibacillus chitinolyticus</name>
    <dbReference type="NCBI Taxonomy" id="79263"/>
    <lineage>
        <taxon>Bacteria</taxon>
        <taxon>Bacillati</taxon>
        <taxon>Bacillota</taxon>
        <taxon>Bacilli</taxon>
        <taxon>Bacillales</taxon>
        <taxon>Paenibacillaceae</taxon>
        <taxon>Paenibacillus</taxon>
    </lineage>
</organism>
<dbReference type="InterPro" id="IPR020084">
    <property type="entry name" value="NUDIX_hydrolase_CS"/>
</dbReference>
<dbReference type="SUPFAM" id="SSF55811">
    <property type="entry name" value="Nudix"/>
    <property type="match status" value="1"/>
</dbReference>
<dbReference type="GeneID" id="95375637"/>
<dbReference type="Proteomes" id="UP000288943">
    <property type="component" value="Chromosome"/>
</dbReference>
<evidence type="ECO:0000256" key="2">
    <source>
        <dbReference type="ARBA" id="ARBA00022801"/>
    </source>
</evidence>
<reference evidence="4 7" key="2">
    <citation type="submission" date="2022-05" db="EMBL/GenBank/DDBJ databases">
        <title>Genome Sequencing of Bee-Associated Microbes.</title>
        <authorList>
            <person name="Dunlap C."/>
        </authorList>
    </citation>
    <scope>NUCLEOTIDE SEQUENCE [LARGE SCALE GENOMIC DNA]</scope>
    <source>
        <strain evidence="4 7">NRRL B-23120</strain>
    </source>
</reference>
<evidence type="ECO:0000259" key="3">
    <source>
        <dbReference type="PROSITE" id="PS51462"/>
    </source>
</evidence>
<reference evidence="5 6" key="1">
    <citation type="submission" date="2018-01" db="EMBL/GenBank/DDBJ databases">
        <title>The whole genome sequencing and assembly of Paenibacillus chitinolyticus KCCM 41400 strain.</title>
        <authorList>
            <person name="Kim J.-Y."/>
            <person name="Park M.-K."/>
            <person name="Lee Y.-J."/>
            <person name="Yi H."/>
            <person name="Bahn Y.-S."/>
            <person name="Kim J.F."/>
            <person name="Lee D.-W."/>
        </authorList>
    </citation>
    <scope>NUCLEOTIDE SEQUENCE [LARGE SCALE GENOMIC DNA]</scope>
    <source>
        <strain evidence="5 6">KCCM 41400</strain>
    </source>
</reference>
<evidence type="ECO:0000256" key="1">
    <source>
        <dbReference type="ARBA" id="ARBA00001946"/>
    </source>
</evidence>
<dbReference type="EMBL" id="JAMDMJ010000001">
    <property type="protein sequence ID" value="MCY9594291.1"/>
    <property type="molecule type" value="Genomic_DNA"/>
</dbReference>